<evidence type="ECO:0000313" key="1">
    <source>
        <dbReference type="EMBL" id="CAI0393778.1"/>
    </source>
</evidence>
<protein>
    <submittedName>
        <fullName evidence="1">Uncharacterized protein</fullName>
    </submittedName>
</protein>
<comment type="caution">
    <text evidence="1">The sequence shown here is derived from an EMBL/GenBank/DDBJ whole genome shotgun (WGS) entry which is preliminary data.</text>
</comment>
<reference evidence="1" key="1">
    <citation type="submission" date="2022-08" db="EMBL/GenBank/DDBJ databases">
        <authorList>
            <person name="Gutierrez-Valencia J."/>
        </authorList>
    </citation>
    <scope>NUCLEOTIDE SEQUENCE</scope>
</reference>
<dbReference type="AlphaFoldDB" id="A0AAV0I9R4"/>
<sequence length="71" mass="8049">MSPQISLTECKVTSFLCWFKINMVSAYISKAGTGFSWKPFRSLGRFVKLSLTSAITLCLDLWYTTVVIMMV</sequence>
<keyword evidence="2" id="KW-1185">Reference proteome</keyword>
<gene>
    <name evidence="1" type="ORF">LITE_LOCUS8074</name>
</gene>
<evidence type="ECO:0000313" key="2">
    <source>
        <dbReference type="Proteomes" id="UP001154282"/>
    </source>
</evidence>
<organism evidence="1 2">
    <name type="scientific">Linum tenue</name>
    <dbReference type="NCBI Taxonomy" id="586396"/>
    <lineage>
        <taxon>Eukaryota</taxon>
        <taxon>Viridiplantae</taxon>
        <taxon>Streptophyta</taxon>
        <taxon>Embryophyta</taxon>
        <taxon>Tracheophyta</taxon>
        <taxon>Spermatophyta</taxon>
        <taxon>Magnoliopsida</taxon>
        <taxon>eudicotyledons</taxon>
        <taxon>Gunneridae</taxon>
        <taxon>Pentapetalae</taxon>
        <taxon>rosids</taxon>
        <taxon>fabids</taxon>
        <taxon>Malpighiales</taxon>
        <taxon>Linaceae</taxon>
        <taxon>Linum</taxon>
    </lineage>
</organism>
<dbReference type="Proteomes" id="UP001154282">
    <property type="component" value="Unassembled WGS sequence"/>
</dbReference>
<proteinExistence type="predicted"/>
<name>A0AAV0I9R4_9ROSI</name>
<dbReference type="EMBL" id="CAMGYJ010000003">
    <property type="protein sequence ID" value="CAI0393778.1"/>
    <property type="molecule type" value="Genomic_DNA"/>
</dbReference>
<accession>A0AAV0I9R4</accession>